<dbReference type="InterPro" id="IPR001753">
    <property type="entry name" value="Enoyl-CoA_hydra/iso"/>
</dbReference>
<dbReference type="SUPFAM" id="SSF52096">
    <property type="entry name" value="ClpP/crotonase"/>
    <property type="match status" value="1"/>
</dbReference>
<comment type="caution">
    <text evidence="3">The sequence shown here is derived from an EMBL/GenBank/DDBJ whole genome shotgun (WGS) entry which is preliminary data.</text>
</comment>
<dbReference type="Proteomes" id="UP000245461">
    <property type="component" value="Unassembled WGS sequence"/>
</dbReference>
<dbReference type="InterPro" id="IPR018376">
    <property type="entry name" value="Enoyl-CoA_hyd/isom_CS"/>
</dbReference>
<accession>A0A317E415</accession>
<dbReference type="Pfam" id="PF00378">
    <property type="entry name" value="ECH_1"/>
    <property type="match status" value="1"/>
</dbReference>
<gene>
    <name evidence="3" type="ORF">DKG74_13170</name>
</gene>
<evidence type="ECO:0000313" key="3">
    <source>
        <dbReference type="EMBL" id="PWR21381.1"/>
    </source>
</evidence>
<keyword evidence="4" id="KW-1185">Reference proteome</keyword>
<evidence type="ECO:0008006" key="5">
    <source>
        <dbReference type="Google" id="ProtNLM"/>
    </source>
</evidence>
<proteinExistence type="inferred from homology"/>
<dbReference type="GO" id="GO:0003824">
    <property type="term" value="F:catalytic activity"/>
    <property type="evidence" value="ECO:0007669"/>
    <property type="project" value="InterPro"/>
</dbReference>
<dbReference type="GO" id="GO:0006635">
    <property type="term" value="P:fatty acid beta-oxidation"/>
    <property type="evidence" value="ECO:0007669"/>
    <property type="project" value="TreeGrafter"/>
</dbReference>
<dbReference type="Gene3D" id="3.90.226.10">
    <property type="entry name" value="2-enoyl-CoA Hydratase, Chain A, domain 1"/>
    <property type="match status" value="1"/>
</dbReference>
<dbReference type="PANTHER" id="PTHR11941:SF54">
    <property type="entry name" value="ENOYL-COA HYDRATASE, MITOCHONDRIAL"/>
    <property type="match status" value="1"/>
</dbReference>
<dbReference type="PANTHER" id="PTHR11941">
    <property type="entry name" value="ENOYL-COA HYDRATASE-RELATED"/>
    <property type="match status" value="1"/>
</dbReference>
<evidence type="ECO:0000313" key="4">
    <source>
        <dbReference type="Proteomes" id="UP000245461"/>
    </source>
</evidence>
<dbReference type="PROSITE" id="PS00166">
    <property type="entry name" value="ENOYL_COA_HYDRATASE"/>
    <property type="match status" value="1"/>
</dbReference>
<dbReference type="CDD" id="cd06558">
    <property type="entry name" value="crotonase-like"/>
    <property type="match status" value="1"/>
</dbReference>
<comment type="similarity">
    <text evidence="1 2">Belongs to the enoyl-CoA hydratase/isomerase family.</text>
</comment>
<sequence>MPQVSVRIEEGIALLVLRNPPHGHVDRVTVEQLGFALDTIEANPSVFAVVVTGGEAGVFASHYSAEELEILSRHLRMTKQSPGEDPLPVATLLAHTLARIEASPLPFIAAINGTCIGAGFEIALACDIRIVEDDGYTLGLPDANLGLVPGAGGSQRLPRLIGQARALELMLMGRTVSPVQALQMGIAQEMAPDLAIDAATIMAGRFADQYRPATARLKQLIRGAADLPLAEGIAAERAAFLALLQEDEPLARLHDLNRGERDIAD</sequence>
<reference evidence="3 4" key="1">
    <citation type="submission" date="2018-05" db="EMBL/GenBank/DDBJ databases">
        <title>Zavarzinia sp. HR-AS.</title>
        <authorList>
            <person name="Lee Y."/>
            <person name="Jeon C.O."/>
        </authorList>
    </citation>
    <scope>NUCLEOTIDE SEQUENCE [LARGE SCALE GENOMIC DNA]</scope>
    <source>
        <strain evidence="3 4">HR-AS</strain>
    </source>
</reference>
<dbReference type="InterPro" id="IPR029045">
    <property type="entry name" value="ClpP/crotonase-like_dom_sf"/>
</dbReference>
<evidence type="ECO:0000256" key="2">
    <source>
        <dbReference type="RuleBase" id="RU003707"/>
    </source>
</evidence>
<dbReference type="EMBL" id="QGLE01000007">
    <property type="protein sequence ID" value="PWR21381.1"/>
    <property type="molecule type" value="Genomic_DNA"/>
</dbReference>
<protein>
    <recommendedName>
        <fullName evidence="5">Enoyl-CoA hydratase/isomerase family protein</fullName>
    </recommendedName>
</protein>
<evidence type="ECO:0000256" key="1">
    <source>
        <dbReference type="ARBA" id="ARBA00005254"/>
    </source>
</evidence>
<dbReference type="AlphaFoldDB" id="A0A317E415"/>
<dbReference type="RefSeq" id="WP_109906530.1">
    <property type="nucleotide sequence ID" value="NZ_QGLE01000007.1"/>
</dbReference>
<name>A0A317E415_9PROT</name>
<dbReference type="OrthoDB" id="5730382at2"/>
<organism evidence="3 4">
    <name type="scientific">Zavarzinia aquatilis</name>
    <dbReference type="NCBI Taxonomy" id="2211142"/>
    <lineage>
        <taxon>Bacteria</taxon>
        <taxon>Pseudomonadati</taxon>
        <taxon>Pseudomonadota</taxon>
        <taxon>Alphaproteobacteria</taxon>
        <taxon>Rhodospirillales</taxon>
        <taxon>Zavarziniaceae</taxon>
        <taxon>Zavarzinia</taxon>
    </lineage>
</organism>